<protein>
    <submittedName>
        <fullName evidence="1">Hsp20/alpha crystallin family protein</fullName>
    </submittedName>
</protein>
<dbReference type="Proteomes" id="UP001218246">
    <property type="component" value="Unassembled WGS sequence"/>
</dbReference>
<comment type="caution">
    <text evidence="1">The sequence shown here is derived from an EMBL/GenBank/DDBJ whole genome shotgun (WGS) entry which is preliminary data.</text>
</comment>
<sequence length="125" mass="14477">MCSKKKKDCFLRIEGFEQWMNQFLSDPFALHYPDGISVDLFETELEYIIEADLPTSCRKQVCIEKTENGLCILMKNNDCTLKRDIALPINIMHKKMVASFENGFLAIHISRNQSAQNEPIVQFED</sequence>
<dbReference type="CDD" id="cd00298">
    <property type="entry name" value="ACD_sHsps_p23-like"/>
    <property type="match status" value="1"/>
</dbReference>
<evidence type="ECO:0000313" key="2">
    <source>
        <dbReference type="Proteomes" id="UP001218246"/>
    </source>
</evidence>
<reference evidence="1 2" key="1">
    <citation type="submission" date="2023-04" db="EMBL/GenBank/DDBJ databases">
        <title>Ectobacillus antri isolated from activated sludge.</title>
        <authorList>
            <person name="Yan P."/>
            <person name="Liu X."/>
        </authorList>
    </citation>
    <scope>NUCLEOTIDE SEQUENCE [LARGE SCALE GENOMIC DNA]</scope>
    <source>
        <strain evidence="1 2">C18H</strain>
    </source>
</reference>
<name>A0ABT6H0J5_9BACI</name>
<evidence type="ECO:0000313" key="1">
    <source>
        <dbReference type="EMBL" id="MDG5752698.1"/>
    </source>
</evidence>
<dbReference type="Gene3D" id="2.60.40.790">
    <property type="match status" value="1"/>
</dbReference>
<organism evidence="1 2">
    <name type="scientific">Ectobacillus antri</name>
    <dbReference type="NCBI Taxonomy" id="2486280"/>
    <lineage>
        <taxon>Bacteria</taxon>
        <taxon>Bacillati</taxon>
        <taxon>Bacillota</taxon>
        <taxon>Bacilli</taxon>
        <taxon>Bacillales</taxon>
        <taxon>Bacillaceae</taxon>
        <taxon>Ectobacillus</taxon>
    </lineage>
</organism>
<dbReference type="SUPFAM" id="SSF49764">
    <property type="entry name" value="HSP20-like chaperones"/>
    <property type="match status" value="1"/>
</dbReference>
<dbReference type="InterPro" id="IPR008978">
    <property type="entry name" value="HSP20-like_chaperone"/>
</dbReference>
<keyword evidence="2" id="KW-1185">Reference proteome</keyword>
<gene>
    <name evidence="1" type="ORF">P6P90_01620</name>
</gene>
<dbReference type="EMBL" id="JARULN010000001">
    <property type="protein sequence ID" value="MDG5752698.1"/>
    <property type="molecule type" value="Genomic_DNA"/>
</dbReference>
<dbReference type="RefSeq" id="WP_124563796.1">
    <property type="nucleotide sequence ID" value="NZ_JARRRY010000001.1"/>
</dbReference>
<proteinExistence type="predicted"/>
<accession>A0ABT6H0J5</accession>